<name>A0A8S1Y112_PAROT</name>
<accession>A0A8S1Y112</accession>
<keyword evidence="2" id="KW-1185">Reference proteome</keyword>
<evidence type="ECO:0000313" key="1">
    <source>
        <dbReference type="EMBL" id="CAD8207416.1"/>
    </source>
</evidence>
<dbReference type="AlphaFoldDB" id="A0A8S1Y112"/>
<dbReference type="EMBL" id="CAJJDP010000142">
    <property type="protein sequence ID" value="CAD8207416.1"/>
    <property type="molecule type" value="Genomic_DNA"/>
</dbReference>
<organism evidence="1 2">
    <name type="scientific">Paramecium octaurelia</name>
    <dbReference type="NCBI Taxonomy" id="43137"/>
    <lineage>
        <taxon>Eukaryota</taxon>
        <taxon>Sar</taxon>
        <taxon>Alveolata</taxon>
        <taxon>Ciliophora</taxon>
        <taxon>Intramacronucleata</taxon>
        <taxon>Oligohymenophorea</taxon>
        <taxon>Peniculida</taxon>
        <taxon>Parameciidae</taxon>
        <taxon>Paramecium</taxon>
    </lineage>
</organism>
<proteinExistence type="predicted"/>
<comment type="caution">
    <text evidence="1">The sequence shown here is derived from an EMBL/GenBank/DDBJ whole genome shotgun (WGS) entry which is preliminary data.</text>
</comment>
<reference evidence="1" key="1">
    <citation type="submission" date="2021-01" db="EMBL/GenBank/DDBJ databases">
        <authorList>
            <consortium name="Genoscope - CEA"/>
            <person name="William W."/>
        </authorList>
    </citation>
    <scope>NUCLEOTIDE SEQUENCE</scope>
</reference>
<evidence type="ECO:0000313" key="2">
    <source>
        <dbReference type="Proteomes" id="UP000683925"/>
    </source>
</evidence>
<gene>
    <name evidence="1" type="ORF">POCTA_138.1.T1410016</name>
</gene>
<sequence length="69" mass="8202">MNVLIIIDYIVVTMISAFLDHKQLILILFHLQPDVQDLFRIVKLVLKVKQVQKYLTYAQFVTMVIIRKE</sequence>
<protein>
    <submittedName>
        <fullName evidence="1">Uncharacterized protein</fullName>
    </submittedName>
</protein>
<dbReference type="Proteomes" id="UP000683925">
    <property type="component" value="Unassembled WGS sequence"/>
</dbReference>